<dbReference type="NCBIfam" id="TIGR02532">
    <property type="entry name" value="IV_pilin_GFxxxE"/>
    <property type="match status" value="1"/>
</dbReference>
<comment type="caution">
    <text evidence="2">The sequence shown here is derived from an EMBL/GenBank/DDBJ whole genome shotgun (WGS) entry which is preliminary data.</text>
</comment>
<protein>
    <submittedName>
        <fullName evidence="2">Prepilin-type N-terminal cleavage/methylation domain-containing protein</fullName>
    </submittedName>
</protein>
<reference evidence="2 3" key="1">
    <citation type="submission" date="2020-04" db="EMBL/GenBank/DDBJ databases">
        <authorList>
            <person name="Hitch T.C.A."/>
            <person name="Wylensek D."/>
            <person name="Clavel T."/>
        </authorList>
    </citation>
    <scope>NUCLEOTIDE SEQUENCE [LARGE SCALE GENOMIC DNA]</scope>
    <source>
        <strain evidence="2 3">WB01_NA02</strain>
    </source>
</reference>
<dbReference type="Pfam" id="PF07963">
    <property type="entry name" value="N_methyl"/>
    <property type="match status" value="1"/>
</dbReference>
<feature type="transmembrane region" description="Helical" evidence="1">
    <location>
        <begin position="12"/>
        <end position="34"/>
    </location>
</feature>
<evidence type="ECO:0000313" key="2">
    <source>
        <dbReference type="EMBL" id="NMF03348.1"/>
    </source>
</evidence>
<dbReference type="RefSeq" id="WP_168980841.1">
    <property type="nucleotide sequence ID" value="NZ_JABAGD010000001.1"/>
</dbReference>
<gene>
    <name evidence="2" type="ORF">HF849_01080</name>
</gene>
<proteinExistence type="predicted"/>
<dbReference type="EMBL" id="JABAGD010000001">
    <property type="protein sequence ID" value="NMF03348.1"/>
    <property type="molecule type" value="Genomic_DNA"/>
</dbReference>
<keyword evidence="1" id="KW-0812">Transmembrane</keyword>
<keyword evidence="1" id="KW-0472">Membrane</keyword>
<name>A0A7X9XMM7_CLOBE</name>
<accession>A0A7X9XMM7</accession>
<evidence type="ECO:0000313" key="3">
    <source>
        <dbReference type="Proteomes" id="UP000587880"/>
    </source>
</evidence>
<keyword evidence="1" id="KW-1133">Transmembrane helix</keyword>
<evidence type="ECO:0000256" key="1">
    <source>
        <dbReference type="SAM" id="Phobius"/>
    </source>
</evidence>
<dbReference type="Gene3D" id="3.30.700.10">
    <property type="entry name" value="Glycoprotein, Type 4 Pilin"/>
    <property type="match status" value="1"/>
</dbReference>
<dbReference type="InterPro" id="IPR012902">
    <property type="entry name" value="N_methyl_site"/>
</dbReference>
<dbReference type="AlphaFoldDB" id="A0A7X9XMM7"/>
<dbReference type="Proteomes" id="UP000587880">
    <property type="component" value="Unassembled WGS sequence"/>
</dbReference>
<sequence>MENIVLKKEKRNGFTLVELIIVIAIIAILAAIAIPKFGDMRTTANKKSDIATAKNVATIISSKIASGELKYYREFTNLHRIDKVPSLTTDEWDNKSAIDITPYLDGEKDVNGKIAPKTKGVGSYFLMTFIDGTVKIYTGNSEALNNSKGLIEVYPEQTGVYAD</sequence>
<dbReference type="SUPFAM" id="SSF54523">
    <property type="entry name" value="Pili subunits"/>
    <property type="match status" value="1"/>
</dbReference>
<dbReference type="PANTHER" id="PTHR30093">
    <property type="entry name" value="GENERAL SECRETION PATHWAY PROTEIN G"/>
    <property type="match status" value="1"/>
</dbReference>
<organism evidence="2 3">
    <name type="scientific">Clostridium beijerinckii</name>
    <name type="common">Clostridium MP</name>
    <dbReference type="NCBI Taxonomy" id="1520"/>
    <lineage>
        <taxon>Bacteria</taxon>
        <taxon>Bacillati</taxon>
        <taxon>Bacillota</taxon>
        <taxon>Clostridia</taxon>
        <taxon>Eubacteriales</taxon>
        <taxon>Clostridiaceae</taxon>
        <taxon>Clostridium</taxon>
    </lineage>
</organism>
<dbReference type="InterPro" id="IPR045584">
    <property type="entry name" value="Pilin-like"/>
</dbReference>